<keyword evidence="4" id="KW-0732">Signal</keyword>
<feature type="domain" description="Fimbrial-type adhesion" evidence="5">
    <location>
        <begin position="196"/>
        <end position="347"/>
    </location>
</feature>
<dbReference type="PROSITE" id="PS51257">
    <property type="entry name" value="PROKAR_LIPOPROTEIN"/>
    <property type="match status" value="1"/>
</dbReference>
<feature type="signal peptide" evidence="4">
    <location>
        <begin position="1"/>
        <end position="32"/>
    </location>
</feature>
<dbReference type="InterPro" id="IPR050263">
    <property type="entry name" value="Bact_Fimbrial_Adh_Pro"/>
</dbReference>
<gene>
    <name evidence="7" type="ORF">ROV92_00760</name>
</gene>
<evidence type="ECO:0000256" key="4">
    <source>
        <dbReference type="SAM" id="SignalP"/>
    </source>
</evidence>
<accession>A0AAJ2J6Z5</accession>
<protein>
    <submittedName>
        <fullName evidence="7">Fimbrial protein</fullName>
    </submittedName>
</protein>
<keyword evidence="3" id="KW-0281">Fimbrium</keyword>
<sequence>MPMIPFRGRRLLATLATLALLGGALLAQQASAACRIQINGFVAQDVQMDMGQIVILPSTPVGGVIKELSVPINQQNNVARCDYWYGGSSTGEYVNAPQKRPVAGFANVYETGVAGVGIRLFRDSGAIQTYYPHSINFGANSTISLIGGQFRIQLIKTAAQTGSGVIAPNGRFTTYYFDGDGPSRPVLTSTFRGSGTTVVSPTCEVQAGSRNIAVDFGSVPNTSFTGVGSRAVDRDFEIRLNCQGSNVASYQSKIGIRLDADQDSSNMPGVLKLSAATNSATRIGIQMVQRDGSTEREVRFGQAINVGTTAPGTSVMSLPLRARYVQTQAGTVGAGVANGQATFTIQYE</sequence>
<dbReference type="InterPro" id="IPR000259">
    <property type="entry name" value="Adhesion_dom_fimbrial"/>
</dbReference>
<evidence type="ECO:0000313" key="7">
    <source>
        <dbReference type="EMBL" id="MDT3466551.1"/>
    </source>
</evidence>
<evidence type="ECO:0000256" key="1">
    <source>
        <dbReference type="ARBA" id="ARBA00004561"/>
    </source>
</evidence>
<dbReference type="RefSeq" id="WP_312560075.1">
    <property type="nucleotide sequence ID" value="NZ_JAVSKO010000001.1"/>
</dbReference>
<dbReference type="GO" id="GO:0043709">
    <property type="term" value="P:cell adhesion involved in single-species biofilm formation"/>
    <property type="evidence" value="ECO:0007669"/>
    <property type="project" value="TreeGrafter"/>
</dbReference>
<feature type="chain" id="PRO_5042602589" evidence="4">
    <location>
        <begin position="33"/>
        <end position="348"/>
    </location>
</feature>
<dbReference type="InterPro" id="IPR008966">
    <property type="entry name" value="Adhesion_dom_sf"/>
</dbReference>
<evidence type="ECO:0000256" key="3">
    <source>
        <dbReference type="ARBA" id="ARBA00023263"/>
    </source>
</evidence>
<dbReference type="InterPro" id="IPR054160">
    <property type="entry name" value="MrkD_recept-bd"/>
</dbReference>
<dbReference type="AlphaFoldDB" id="A0AAJ2J6Z5"/>
<evidence type="ECO:0000259" key="5">
    <source>
        <dbReference type="Pfam" id="PF00419"/>
    </source>
</evidence>
<dbReference type="SUPFAM" id="SSF49401">
    <property type="entry name" value="Bacterial adhesins"/>
    <property type="match status" value="1"/>
</dbReference>
<dbReference type="Gene3D" id="2.60.40.3310">
    <property type="match status" value="1"/>
</dbReference>
<comment type="similarity">
    <text evidence="2">Belongs to the fimbrial protein family.</text>
</comment>
<evidence type="ECO:0000259" key="6">
    <source>
        <dbReference type="Pfam" id="PF22003"/>
    </source>
</evidence>
<dbReference type="Pfam" id="PF22003">
    <property type="entry name" value="MrkDrd"/>
    <property type="match status" value="1"/>
</dbReference>
<dbReference type="EMBL" id="JAVSKO010000001">
    <property type="protein sequence ID" value="MDT3466551.1"/>
    <property type="molecule type" value="Genomic_DNA"/>
</dbReference>
<dbReference type="Proteomes" id="UP001251948">
    <property type="component" value="Unassembled WGS sequence"/>
</dbReference>
<dbReference type="PANTHER" id="PTHR33420">
    <property type="entry name" value="FIMBRIAL SUBUNIT ELFA-RELATED"/>
    <property type="match status" value="1"/>
</dbReference>
<reference evidence="7" key="1">
    <citation type="submission" date="2023-07" db="EMBL/GenBank/DDBJ databases">
        <title>Comparative genomics of clinical Stenotrophomonas maltophilia isolates reveals regions of diversity which correlate with colonization and persistence in vivo.</title>
        <authorList>
            <person name="Mcdaniel M.S."/>
            <person name="Swords W.E."/>
            <person name="Sumpter N.A."/>
            <person name="Lindgren N.R."/>
            <person name="Billiot C.E."/>
        </authorList>
    </citation>
    <scope>NUCLEOTIDE SEQUENCE</scope>
    <source>
        <strain evidence="7">Ism4</strain>
    </source>
</reference>
<name>A0AAJ2J6Z5_STEMA</name>
<evidence type="ECO:0000313" key="8">
    <source>
        <dbReference type="Proteomes" id="UP001251948"/>
    </source>
</evidence>
<proteinExistence type="inferred from homology"/>
<dbReference type="Pfam" id="PF00419">
    <property type="entry name" value="Fimbrial"/>
    <property type="match status" value="1"/>
</dbReference>
<dbReference type="PANTHER" id="PTHR33420:SF14">
    <property type="entry name" value="TYPE 1 FIMBRIN D-MANNOSE SPECIFIC ADHESIN"/>
    <property type="match status" value="1"/>
</dbReference>
<organism evidence="7 8">
    <name type="scientific">Stenotrophomonas maltophilia</name>
    <name type="common">Pseudomonas maltophilia</name>
    <name type="synonym">Xanthomonas maltophilia</name>
    <dbReference type="NCBI Taxonomy" id="40324"/>
    <lineage>
        <taxon>Bacteria</taxon>
        <taxon>Pseudomonadati</taxon>
        <taxon>Pseudomonadota</taxon>
        <taxon>Gammaproteobacteria</taxon>
        <taxon>Lysobacterales</taxon>
        <taxon>Lysobacteraceae</taxon>
        <taxon>Stenotrophomonas</taxon>
        <taxon>Stenotrophomonas maltophilia group</taxon>
    </lineage>
</organism>
<evidence type="ECO:0000256" key="2">
    <source>
        <dbReference type="ARBA" id="ARBA00006671"/>
    </source>
</evidence>
<feature type="domain" description="MrkD-like receptor binding" evidence="6">
    <location>
        <begin position="46"/>
        <end position="193"/>
    </location>
</feature>
<dbReference type="InterPro" id="IPR036937">
    <property type="entry name" value="Adhesion_dom_fimbrial_sf"/>
</dbReference>
<comment type="subcellular location">
    <subcellularLocation>
        <location evidence="1">Fimbrium</location>
    </subcellularLocation>
</comment>
<dbReference type="GO" id="GO:0009289">
    <property type="term" value="C:pilus"/>
    <property type="evidence" value="ECO:0007669"/>
    <property type="project" value="UniProtKB-SubCell"/>
</dbReference>
<dbReference type="Gene3D" id="2.60.40.1090">
    <property type="entry name" value="Fimbrial-type adhesion domain"/>
    <property type="match status" value="1"/>
</dbReference>
<comment type="caution">
    <text evidence="7">The sequence shown here is derived from an EMBL/GenBank/DDBJ whole genome shotgun (WGS) entry which is preliminary data.</text>
</comment>